<keyword evidence="2" id="KW-0647">Proteasome</keyword>
<dbReference type="PANTHER" id="PTHR16771">
    <property type="entry name" value="26 PROTEASOME COMPLEX SUBUNIT DSS1"/>
    <property type="match status" value="1"/>
</dbReference>
<dbReference type="PANTHER" id="PTHR16771:SF0">
    <property type="entry name" value="26S PROTEASOME COMPLEX SUBUNIT SEM1"/>
    <property type="match status" value="1"/>
</dbReference>
<comment type="function">
    <text evidence="2">Component of the 26S proteasome, a multiprotein complex involved in the ATP-dependent degradation of ubiquitinated proteins.</text>
</comment>
<comment type="caution">
    <text evidence="3">The sequence shown here is derived from an EMBL/GenBank/DDBJ whole genome shotgun (WGS) entry which is preliminary data.</text>
</comment>
<dbReference type="AlphaFoldDB" id="A0A8S3SMQ9"/>
<dbReference type="InterPro" id="IPR007834">
    <property type="entry name" value="DSS1_SEM1"/>
</dbReference>
<evidence type="ECO:0000256" key="1">
    <source>
        <dbReference type="ARBA" id="ARBA00034491"/>
    </source>
</evidence>
<comment type="subcellular location">
    <subcellularLocation>
        <location evidence="2">Nucleus</location>
    </subcellularLocation>
</comment>
<keyword evidence="4" id="KW-1185">Reference proteome</keyword>
<proteinExistence type="inferred from homology"/>
<organism evidence="3 4">
    <name type="scientific">Mytilus edulis</name>
    <name type="common">Blue mussel</name>
    <dbReference type="NCBI Taxonomy" id="6550"/>
    <lineage>
        <taxon>Eukaryota</taxon>
        <taxon>Metazoa</taxon>
        <taxon>Spiralia</taxon>
        <taxon>Lophotrochozoa</taxon>
        <taxon>Mollusca</taxon>
        <taxon>Bivalvia</taxon>
        <taxon>Autobranchia</taxon>
        <taxon>Pteriomorphia</taxon>
        <taxon>Mytilida</taxon>
        <taxon>Mytiloidea</taxon>
        <taxon>Mytilidae</taxon>
        <taxon>Mytilinae</taxon>
        <taxon>Mytilus</taxon>
    </lineage>
</organism>
<dbReference type="GO" id="GO:0008541">
    <property type="term" value="C:proteasome regulatory particle, lid subcomplex"/>
    <property type="evidence" value="ECO:0007669"/>
    <property type="project" value="UniProtKB-UniRule"/>
</dbReference>
<dbReference type="OrthoDB" id="6185831at2759"/>
<dbReference type="GO" id="GO:0000724">
    <property type="term" value="P:double-strand break repair via homologous recombination"/>
    <property type="evidence" value="ECO:0007669"/>
    <property type="project" value="TreeGrafter"/>
</dbReference>
<dbReference type="GO" id="GO:0005634">
    <property type="term" value="C:nucleus"/>
    <property type="evidence" value="ECO:0007669"/>
    <property type="project" value="UniProtKB-SubCell"/>
</dbReference>
<dbReference type="Pfam" id="PF05160">
    <property type="entry name" value="DSS1_SEM1"/>
    <property type="match status" value="1"/>
</dbReference>
<dbReference type="Proteomes" id="UP000683360">
    <property type="component" value="Unassembled WGS sequence"/>
</dbReference>
<evidence type="ECO:0000256" key="2">
    <source>
        <dbReference type="RuleBase" id="RU369057"/>
    </source>
</evidence>
<name>A0A8S3SMQ9_MYTED</name>
<comment type="similarity">
    <text evidence="1 2">Belongs to the DSS1/SEM1 family.</text>
</comment>
<dbReference type="GO" id="GO:0043248">
    <property type="term" value="P:proteasome assembly"/>
    <property type="evidence" value="ECO:0007669"/>
    <property type="project" value="UniProtKB-UniRule"/>
</dbReference>
<dbReference type="SMART" id="SM01385">
    <property type="entry name" value="DSS1_SEM1"/>
    <property type="match status" value="1"/>
</dbReference>
<accession>A0A8S3SMQ9</accession>
<reference evidence="3" key="1">
    <citation type="submission" date="2021-03" db="EMBL/GenBank/DDBJ databases">
        <authorList>
            <person name="Bekaert M."/>
        </authorList>
    </citation>
    <scope>NUCLEOTIDE SEQUENCE</scope>
</reference>
<dbReference type="GO" id="GO:0006406">
    <property type="term" value="P:mRNA export from nucleus"/>
    <property type="evidence" value="ECO:0007669"/>
    <property type="project" value="UniProtKB-UniRule"/>
</dbReference>
<keyword evidence="2" id="KW-0539">Nucleus</keyword>
<protein>
    <recommendedName>
        <fullName evidence="2">26S proteasome complex subunit SEM1</fullName>
    </recommendedName>
</protein>
<gene>
    <name evidence="3" type="ORF">MEDL_35487</name>
</gene>
<sequence length="169" mass="19344">MDDMLFHRSAVFTIDPSLEIHILCEDERIFVRLVHAKNKVLILKDLASSICDCLKSALENISQLYIKTSSDNSELSVGTFEMNLCCSVAKDPCLLSIGEFNKIDSIWEIMKKCEITCPDWTEENEDEEDINVWEDNWDDDNLDDDFSVQLRAELEKQGKNADGSEPMKT</sequence>
<evidence type="ECO:0000313" key="4">
    <source>
        <dbReference type="Proteomes" id="UP000683360"/>
    </source>
</evidence>
<dbReference type="EMBL" id="CAJPWZ010001726">
    <property type="protein sequence ID" value="CAG2222123.1"/>
    <property type="molecule type" value="Genomic_DNA"/>
</dbReference>
<evidence type="ECO:0000313" key="3">
    <source>
        <dbReference type="EMBL" id="CAG2222123.1"/>
    </source>
</evidence>